<reference evidence="1 2" key="1">
    <citation type="journal article" date="2020" name="Appl. Environ. Microbiol.">
        <title>Genomic Characteristics of a Novel Species of Ammonia-Oxidizing Archaea from the Jiulong River Estuary.</title>
        <authorList>
            <person name="Zou D."/>
            <person name="Wan R."/>
            <person name="Han L."/>
            <person name="Xu M.N."/>
            <person name="Liu Y."/>
            <person name="Liu H."/>
            <person name="Kao S.J."/>
            <person name="Li M."/>
        </authorList>
    </citation>
    <scope>NUCLEOTIDE SEQUENCE [LARGE SCALE GENOMIC DNA]</scope>
    <source>
        <strain evidence="1">W2bin3</strain>
    </source>
</reference>
<gene>
    <name evidence="1" type="ORF">H2B05_04945</name>
</gene>
<proteinExistence type="predicted"/>
<name>A0AC60W439_9ARCH</name>
<dbReference type="EMBL" id="JACENC010000189">
    <property type="protein sequence ID" value="MBA4454274.1"/>
    <property type="molecule type" value="Genomic_DNA"/>
</dbReference>
<organism evidence="1 2">
    <name type="scientific">Candidatus Nitrosomaritimum aestuariumsis</name>
    <dbReference type="NCBI Taxonomy" id="3342354"/>
    <lineage>
        <taxon>Archaea</taxon>
        <taxon>Nitrososphaerota</taxon>
        <taxon>Nitrososphaeria</taxon>
        <taxon>Nitrosopumilales</taxon>
        <taxon>Nitrosopumilaceae</taxon>
        <taxon>Candidatus Nitrosomaritimum</taxon>
    </lineage>
</organism>
<comment type="caution">
    <text evidence="1">The sequence shown here is derived from an EMBL/GenBank/DDBJ whole genome shotgun (WGS) entry which is preliminary data.</text>
</comment>
<protein>
    <submittedName>
        <fullName evidence="1">PAS domain-containing protein</fullName>
    </submittedName>
</protein>
<dbReference type="Proteomes" id="UP000526786">
    <property type="component" value="Unassembled WGS sequence"/>
</dbReference>
<evidence type="ECO:0000313" key="2">
    <source>
        <dbReference type="Proteomes" id="UP000526786"/>
    </source>
</evidence>
<evidence type="ECO:0000313" key="1">
    <source>
        <dbReference type="EMBL" id="MBA4454274.1"/>
    </source>
</evidence>
<accession>A0AC60W439</accession>
<sequence>MNLNSKLVILFLCIALIPIMILEGISITEISDDLVNQKQSALDSSLISKISDIEHYFDTRQTQTKLFATTFFPLQLNSNNLNQPATLDKIQIHIDAMLVETRSNSLDNFRNEETRSSIEAIFISDVDGNILASTQREFIGHKLPSDLIDDANHSKYFFGGLQKNRIFSHNYITFAEDLKDLNGNNYGRILLQTPLNVIDPQDLSSGLDNDHEIFLVDSVSRQVTSDSSVKYATQNWNNESNQIDRCFAGQLISEQYVNKDGKEVLGILKLLEDGNLCIVGEIELENVFSPIYDLQFKLLSVFSMLLAGIVLLAIFFSRTISSPIKKLSTTMNEIRKGNFNVKLDKKPESSNNELDQLTNGFEKLLHYVKSTQDNLKGLVKVQTKKLEDSNMALVENMNLIKKQQEDLSNFKEALDKSANVLITDTTGSIIYVNDDFCKVSKFSREELLGENPRIVSSYYHDKEFFKDMWETLSEGKAWKGDIKNKAKDGSYYWSKATISPLLGDDGKPEQYIAILTDITNQKILEEKLSDALKNVKEAEIRKEEFSSMMTHELNTPLVPIKGYCEMLKDTDTFGKLNDDQIDFIGKIESNATLLERLISDLLDVQKLDMKKMTFVITEFNLDEFMNELKENNNHLMKSKEIDFTVKCPKNLILKSDKHRLRQVLDNLIRNSVDFVPEKDGKIAVEAKIRENNLIFSVRDNGPGIPKEKQSNIFKKFYQIDTSHTRKHGGTGLGLVICKGIAEGLEGKIWLESESGKGTSFFICLPAPDKQVILNKMA</sequence>